<dbReference type="EMBL" id="JAPZBQ010000001">
    <property type="protein sequence ID" value="KAJ5351378.1"/>
    <property type="molecule type" value="Genomic_DNA"/>
</dbReference>
<feature type="transmembrane region" description="Helical" evidence="1">
    <location>
        <begin position="22"/>
        <end position="44"/>
    </location>
</feature>
<keyword evidence="1" id="KW-0812">Transmembrane</keyword>
<keyword evidence="1" id="KW-0472">Membrane</keyword>
<reference evidence="2" key="2">
    <citation type="journal article" date="2023" name="IMA Fungus">
        <title>Comparative genomic study of the Penicillium genus elucidates a diverse pangenome and 15 lateral gene transfer events.</title>
        <authorList>
            <person name="Petersen C."/>
            <person name="Sorensen T."/>
            <person name="Nielsen M.R."/>
            <person name="Sondergaard T.E."/>
            <person name="Sorensen J.L."/>
            <person name="Fitzpatrick D.A."/>
            <person name="Frisvad J.C."/>
            <person name="Nielsen K.L."/>
        </authorList>
    </citation>
    <scope>NUCLEOTIDE SEQUENCE</scope>
    <source>
        <strain evidence="2">IBT 35673</strain>
    </source>
</reference>
<comment type="caution">
    <text evidence="2">The sequence shown here is derived from an EMBL/GenBank/DDBJ whole genome shotgun (WGS) entry which is preliminary data.</text>
</comment>
<gene>
    <name evidence="2" type="ORF">N7452_000352</name>
</gene>
<sequence>MKAVEHLYTYLSREIPQSTARLVFPITSLVSLSVLSLILTYRYFRRRQRQEHLMDANIRQDQNAWIHSALEKGDPSFQSSFPASACDILRPLSQTSSCPTSGALAAMALGHQNEHLRQSSGPIMSSNPALETGQSVSKSDKLVQQMSDEDAEGMRTWKRVVVQYK</sequence>
<evidence type="ECO:0000313" key="3">
    <source>
        <dbReference type="Proteomes" id="UP001147695"/>
    </source>
</evidence>
<keyword evidence="1" id="KW-1133">Transmembrane helix</keyword>
<evidence type="ECO:0000313" key="2">
    <source>
        <dbReference type="EMBL" id="KAJ5351378.1"/>
    </source>
</evidence>
<accession>A0A9W9R0A3</accession>
<dbReference type="AlphaFoldDB" id="A0A9W9R0A3"/>
<organism evidence="2 3">
    <name type="scientific">Penicillium brevicompactum</name>
    <dbReference type="NCBI Taxonomy" id="5074"/>
    <lineage>
        <taxon>Eukaryota</taxon>
        <taxon>Fungi</taxon>
        <taxon>Dikarya</taxon>
        <taxon>Ascomycota</taxon>
        <taxon>Pezizomycotina</taxon>
        <taxon>Eurotiomycetes</taxon>
        <taxon>Eurotiomycetidae</taxon>
        <taxon>Eurotiales</taxon>
        <taxon>Aspergillaceae</taxon>
        <taxon>Penicillium</taxon>
    </lineage>
</organism>
<evidence type="ECO:0000256" key="1">
    <source>
        <dbReference type="SAM" id="Phobius"/>
    </source>
</evidence>
<name>A0A9W9R0A3_PENBR</name>
<protein>
    <submittedName>
        <fullName evidence="2">Uncharacterized protein</fullName>
    </submittedName>
</protein>
<dbReference type="Proteomes" id="UP001147695">
    <property type="component" value="Unassembled WGS sequence"/>
</dbReference>
<reference evidence="2" key="1">
    <citation type="submission" date="2022-12" db="EMBL/GenBank/DDBJ databases">
        <authorList>
            <person name="Petersen C."/>
        </authorList>
    </citation>
    <scope>NUCLEOTIDE SEQUENCE</scope>
    <source>
        <strain evidence="2">IBT 35673</strain>
    </source>
</reference>
<proteinExistence type="predicted"/>